<feature type="compositionally biased region" description="Polar residues" evidence="1">
    <location>
        <begin position="350"/>
        <end position="362"/>
    </location>
</feature>
<keyword evidence="3" id="KW-1185">Reference proteome</keyword>
<feature type="region of interest" description="Disordered" evidence="1">
    <location>
        <begin position="108"/>
        <end position="130"/>
    </location>
</feature>
<dbReference type="Gene3D" id="3.40.50.1110">
    <property type="entry name" value="SGNH hydrolase"/>
    <property type="match status" value="1"/>
</dbReference>
<proteinExistence type="predicted"/>
<evidence type="ECO:0008006" key="4">
    <source>
        <dbReference type="Google" id="ProtNLM"/>
    </source>
</evidence>
<feature type="compositionally biased region" description="Low complexity" evidence="1">
    <location>
        <begin position="20"/>
        <end position="41"/>
    </location>
</feature>
<evidence type="ECO:0000313" key="2">
    <source>
        <dbReference type="EMBL" id="MFC6237782.1"/>
    </source>
</evidence>
<protein>
    <recommendedName>
        <fullName evidence="4">SGNH hydrolase-type esterase domain-containing protein</fullName>
    </recommendedName>
</protein>
<dbReference type="SUPFAM" id="SSF52266">
    <property type="entry name" value="SGNH hydrolase"/>
    <property type="match status" value="1"/>
</dbReference>
<dbReference type="RefSeq" id="WP_386765398.1">
    <property type="nucleotide sequence ID" value="NZ_JBHSTI010000008.1"/>
</dbReference>
<feature type="compositionally biased region" description="Low complexity" evidence="1">
    <location>
        <begin position="370"/>
        <end position="387"/>
    </location>
</feature>
<feature type="compositionally biased region" description="Polar residues" evidence="1">
    <location>
        <begin position="120"/>
        <end position="130"/>
    </location>
</feature>
<dbReference type="EMBL" id="JBHSTI010000008">
    <property type="protein sequence ID" value="MFC6237782.1"/>
    <property type="molecule type" value="Genomic_DNA"/>
</dbReference>
<gene>
    <name evidence="2" type="ORF">ACFQGU_07820</name>
</gene>
<comment type="caution">
    <text evidence="2">The sequence shown here is derived from an EMBL/GenBank/DDBJ whole genome shotgun (WGS) entry which is preliminary data.</text>
</comment>
<evidence type="ECO:0000256" key="1">
    <source>
        <dbReference type="SAM" id="MobiDB-lite"/>
    </source>
</evidence>
<accession>A0ABW1SZB1</accession>
<feature type="compositionally biased region" description="Pro residues" evidence="1">
    <location>
        <begin position="401"/>
        <end position="423"/>
    </location>
</feature>
<feature type="region of interest" description="Disordered" evidence="1">
    <location>
        <begin position="339"/>
        <end position="423"/>
    </location>
</feature>
<organism evidence="2 3">
    <name type="scientific">Longivirga aurantiaca</name>
    <dbReference type="NCBI Taxonomy" id="1837743"/>
    <lineage>
        <taxon>Bacteria</taxon>
        <taxon>Bacillati</taxon>
        <taxon>Actinomycetota</taxon>
        <taxon>Actinomycetes</taxon>
        <taxon>Sporichthyales</taxon>
        <taxon>Sporichthyaceae</taxon>
        <taxon>Longivirga</taxon>
    </lineage>
</organism>
<dbReference type="InterPro" id="IPR036514">
    <property type="entry name" value="SGNH_hydro_sf"/>
</dbReference>
<feature type="compositionally biased region" description="Gly residues" evidence="1">
    <location>
        <begin position="339"/>
        <end position="348"/>
    </location>
</feature>
<sequence>MDGTTHGGPAEPVGGPTEDAATAPQPALTPELAAEAAAAAETARHHHERTLEHAHAAPHGAVEHPAPKHAATVVPEQAPRSWKRTAGVLAAVLLVVGGVSAWALTRGGGSPTAGPGSSPNATPSATGTLSASAVDPAAAPGITQTEPMLPAGEDTLVLGDSLGLTVYPYLADLVPDRYVSYEAEVGRTTAGTLAALRGMGSIPSMVVVSSGTNDPSGDVLEADATAILDILGPDRCVVWVDVVRPDSQYSPASELNAAIDRAAAGRDNVRVLQWTELVATHPAWMGGDGIHPNREGSIGRANAFAAASEACSPLDPNAPRASKQYLPLSVFYGPIAGGGSDTGNGSGTGPTATPVGSTTPTASIDPAPPTGSGTPSPSEPVSSSAPASTPPPATTSAPPKTSAPPPASTPPPSVAAAPPTPTP</sequence>
<dbReference type="Proteomes" id="UP001596138">
    <property type="component" value="Unassembled WGS sequence"/>
</dbReference>
<name>A0ABW1SZB1_9ACTN</name>
<feature type="region of interest" description="Disordered" evidence="1">
    <location>
        <begin position="1"/>
        <end position="57"/>
    </location>
</feature>
<reference evidence="3" key="1">
    <citation type="journal article" date="2019" name="Int. J. Syst. Evol. Microbiol.">
        <title>The Global Catalogue of Microorganisms (GCM) 10K type strain sequencing project: providing services to taxonomists for standard genome sequencing and annotation.</title>
        <authorList>
            <consortium name="The Broad Institute Genomics Platform"/>
            <consortium name="The Broad Institute Genome Sequencing Center for Infectious Disease"/>
            <person name="Wu L."/>
            <person name="Ma J."/>
        </authorList>
    </citation>
    <scope>NUCLEOTIDE SEQUENCE [LARGE SCALE GENOMIC DNA]</scope>
    <source>
        <strain evidence="3">CGMCC 4.7317</strain>
    </source>
</reference>
<evidence type="ECO:0000313" key="3">
    <source>
        <dbReference type="Proteomes" id="UP001596138"/>
    </source>
</evidence>